<gene>
    <name evidence="1" type="ORF">UR93_C0036G0007</name>
</gene>
<sequence length="163" mass="18524">MLANQRLVNEGPGSSLGYSMLCAKDVLQCPFIFHACDTFVPGKAIPEPNKNWIAGYEMEGDLDQYRTIQANKNQIITNINDKKEGNSKNVLIGLFGIKDYSVYWNYLEQLYKKNPNDQTLNDTSPFNQMIDDGYKIKLISFPIWYDTGNPIALEKTISSLTKK</sequence>
<dbReference type="InterPro" id="IPR029044">
    <property type="entry name" value="Nucleotide-diphossugar_trans"/>
</dbReference>
<evidence type="ECO:0000313" key="2">
    <source>
        <dbReference type="Proteomes" id="UP000034316"/>
    </source>
</evidence>
<dbReference type="Proteomes" id="UP000034316">
    <property type="component" value="Unassembled WGS sequence"/>
</dbReference>
<name>A0A0G0FJQ8_9BACT</name>
<protein>
    <submittedName>
        <fullName evidence="1">Uncharacterized protein</fullName>
    </submittedName>
</protein>
<dbReference type="Gene3D" id="3.90.550.10">
    <property type="entry name" value="Spore Coat Polysaccharide Biosynthesis Protein SpsA, Chain A"/>
    <property type="match status" value="1"/>
</dbReference>
<dbReference type="EMBL" id="LBRB01000036">
    <property type="protein sequence ID" value="KKP87690.1"/>
    <property type="molecule type" value="Genomic_DNA"/>
</dbReference>
<proteinExistence type="predicted"/>
<dbReference type="AlphaFoldDB" id="A0A0G0FJQ8"/>
<comment type="caution">
    <text evidence="1">The sequence shown here is derived from an EMBL/GenBank/DDBJ whole genome shotgun (WGS) entry which is preliminary data.</text>
</comment>
<evidence type="ECO:0000313" key="1">
    <source>
        <dbReference type="EMBL" id="KKP87690.1"/>
    </source>
</evidence>
<dbReference type="SUPFAM" id="SSF53448">
    <property type="entry name" value="Nucleotide-diphospho-sugar transferases"/>
    <property type="match status" value="1"/>
</dbReference>
<reference evidence="1 2" key="1">
    <citation type="journal article" date="2015" name="Nature">
        <title>rRNA introns, odd ribosomes, and small enigmatic genomes across a large radiation of phyla.</title>
        <authorList>
            <person name="Brown C.T."/>
            <person name="Hug L.A."/>
            <person name="Thomas B.C."/>
            <person name="Sharon I."/>
            <person name="Castelle C.J."/>
            <person name="Singh A."/>
            <person name="Wilkins M.J."/>
            <person name="Williams K.H."/>
            <person name="Banfield J.F."/>
        </authorList>
    </citation>
    <scope>NUCLEOTIDE SEQUENCE [LARGE SCALE GENOMIC DNA]</scope>
</reference>
<dbReference type="STRING" id="1618333.UR93_C0036G0007"/>
<organism evidence="1 2">
    <name type="scientific">Berkelbacteria bacterium GW2011_GWA2_35_9</name>
    <dbReference type="NCBI Taxonomy" id="1618333"/>
    <lineage>
        <taxon>Bacteria</taxon>
        <taxon>Candidatus Berkelbacteria</taxon>
    </lineage>
</organism>
<accession>A0A0G0FJQ8</accession>